<evidence type="ECO:0000259" key="1">
    <source>
        <dbReference type="Pfam" id="PF07734"/>
    </source>
</evidence>
<dbReference type="InterPro" id="IPR006527">
    <property type="entry name" value="F-box-assoc_dom_typ1"/>
</dbReference>
<dbReference type="PANTHER" id="PTHR31672">
    <property type="entry name" value="BNACNNG10540D PROTEIN"/>
    <property type="match status" value="1"/>
</dbReference>
<proteinExistence type="predicted"/>
<reference evidence="2" key="1">
    <citation type="journal article" date="2019" name="Plant Physiol.">
        <title>Purine permease-type benzylisoquinoline alkaloid transporters in opium poppy.</title>
        <authorList>
            <person name="Dastmalchi M."/>
            <person name="Chang L."/>
            <person name="Chen R."/>
            <person name="Yu L."/>
            <person name="Chen X."/>
            <person name="Hagel J."/>
            <person name="Facchini P.J."/>
        </authorList>
    </citation>
    <scope>NUCLEOTIDE SEQUENCE</scope>
</reference>
<name>A0A5B7LJX8_PAPSO</name>
<evidence type="ECO:0000313" key="2">
    <source>
        <dbReference type="EMBL" id="QBG82586.1"/>
    </source>
</evidence>
<dbReference type="AlphaFoldDB" id="A0A5B7LJX8"/>
<dbReference type="EMBL" id="MH837999">
    <property type="protein sequence ID" value="QBG82586.1"/>
    <property type="molecule type" value="Genomic_DNA"/>
</dbReference>
<accession>A0A5B7LJX8</accession>
<protein>
    <submittedName>
        <fullName evidence="2">F-box/Kelch-repeat protein At3g23880</fullName>
    </submittedName>
</protein>
<dbReference type="PANTHER" id="PTHR31672:SF13">
    <property type="entry name" value="F-BOX PROTEIN CPR30-LIKE"/>
    <property type="match status" value="1"/>
</dbReference>
<dbReference type="Pfam" id="PF07734">
    <property type="entry name" value="FBA_1"/>
    <property type="match status" value="1"/>
</dbReference>
<organism evidence="2">
    <name type="scientific">Papaver somniferum</name>
    <name type="common">Opium poppy</name>
    <dbReference type="NCBI Taxonomy" id="3469"/>
    <lineage>
        <taxon>Eukaryota</taxon>
        <taxon>Viridiplantae</taxon>
        <taxon>Streptophyta</taxon>
        <taxon>Embryophyta</taxon>
        <taxon>Tracheophyta</taxon>
        <taxon>Spermatophyta</taxon>
        <taxon>Magnoliopsida</taxon>
        <taxon>Ranunculales</taxon>
        <taxon>Papaveraceae</taxon>
        <taxon>Papaveroideae</taxon>
        <taxon>Papaver</taxon>
    </lineage>
</organism>
<sequence length="235" mass="27076">MYMEELTGTVASRFLNFRDKNEYKNDDYKLVSAGTCRGTPSFSTYVYTLRSNSWKILQTKPYSLGNLDGMLCNGALHWIARTPKVIVSFNIRDESLETQLPGELMENTMHLQNLILKVLEGCLCIVHASSNKAWVMREYGVWESWTEHQNKTATNYKHLKWSSENGECLIYSEGTDLVLYDPKHSSARRMKLGSRDVYSYVESLVSVNSGIYLGRKEVIGARRRGIWRKFKECTL</sequence>
<dbReference type="InterPro" id="IPR050796">
    <property type="entry name" value="SCF_F-box_component"/>
</dbReference>
<feature type="domain" description="F-box associated beta-propeller type 1" evidence="1">
    <location>
        <begin position="21"/>
        <end position="201"/>
    </location>
</feature>